<feature type="domain" description="Glycosyltransferase 2-like" evidence="1">
    <location>
        <begin position="2"/>
        <end position="97"/>
    </location>
</feature>
<reference evidence="2 3" key="1">
    <citation type="submission" date="2018-06" db="EMBL/GenBank/DDBJ databases">
        <title>Genomic Encyclopedia of Archaeal and Bacterial Type Strains, Phase II (KMG-II): from individual species to whole genera.</title>
        <authorList>
            <person name="Goeker M."/>
        </authorList>
    </citation>
    <scope>NUCLEOTIDE SEQUENCE [LARGE SCALE GENOMIC DNA]</scope>
    <source>
        <strain evidence="2 3">DSM 17205</strain>
    </source>
</reference>
<evidence type="ECO:0000259" key="1">
    <source>
        <dbReference type="Pfam" id="PF00535"/>
    </source>
</evidence>
<dbReference type="EMBL" id="QKZR01000001">
    <property type="protein sequence ID" value="PZX43267.1"/>
    <property type="molecule type" value="Genomic_DNA"/>
</dbReference>
<keyword evidence="3" id="KW-1185">Reference proteome</keyword>
<dbReference type="Pfam" id="PF00535">
    <property type="entry name" value="Glycos_transf_2"/>
    <property type="match status" value="1"/>
</dbReference>
<evidence type="ECO:0000313" key="3">
    <source>
        <dbReference type="Proteomes" id="UP000248584"/>
    </source>
</evidence>
<dbReference type="InterPro" id="IPR029044">
    <property type="entry name" value="Nucleotide-diphossugar_trans"/>
</dbReference>
<proteinExistence type="predicted"/>
<dbReference type="PANTHER" id="PTHR43685:SF2">
    <property type="entry name" value="GLYCOSYLTRANSFERASE 2-LIKE DOMAIN-CONTAINING PROTEIN"/>
    <property type="match status" value="1"/>
</dbReference>
<dbReference type="InterPro" id="IPR050834">
    <property type="entry name" value="Glycosyltransf_2"/>
</dbReference>
<comment type="caution">
    <text evidence="2">The sequence shown here is derived from an EMBL/GenBank/DDBJ whole genome shotgun (WGS) entry which is preliminary data.</text>
</comment>
<dbReference type="PANTHER" id="PTHR43685">
    <property type="entry name" value="GLYCOSYLTRANSFERASE"/>
    <property type="match status" value="1"/>
</dbReference>
<dbReference type="InterPro" id="IPR001173">
    <property type="entry name" value="Glyco_trans_2-like"/>
</dbReference>
<accession>A0ABX5PZP9</accession>
<name>A0ABX5PZP9_9FLAO</name>
<dbReference type="Gene3D" id="3.90.550.10">
    <property type="entry name" value="Spore Coat Polysaccharide Biosynthesis Protein SpsA, Chain A"/>
    <property type="match status" value="1"/>
</dbReference>
<dbReference type="GO" id="GO:0016740">
    <property type="term" value="F:transferase activity"/>
    <property type="evidence" value="ECO:0007669"/>
    <property type="project" value="UniProtKB-KW"/>
</dbReference>
<protein>
    <submittedName>
        <fullName evidence="2">Glycosyl transferase family 2</fullName>
    </submittedName>
</protein>
<dbReference type="Proteomes" id="UP000248584">
    <property type="component" value="Unassembled WGS sequence"/>
</dbReference>
<sequence>MIINDGSTDNSLDVIKGFQNEQVIILSQENQGVSATRNRAMNYAQEKKYDAIAFLDADDYWDTNHLNVLISLFHKFPEAEVAGTNYRLKRSRKTLQTKFSNFKDQNNQLLKHFFEHNYLNSVLNCSNLMIKISAIEKVGYFSETVTHFEDIDWFIRIGINASTAFSFKTTTTIDEAAGNRSDQIKMKDRRLPDFSIYQAKTKNHKGLEKYLDLNRLSIALAYRMVSDIKNATKYQQLINLKNLSSKQQRLLKMSRLQLKSLKRTQKILGNLGLNFRAGN</sequence>
<keyword evidence="2" id="KW-0808">Transferase</keyword>
<gene>
    <name evidence="2" type="ORF">LX97_00267</name>
</gene>
<evidence type="ECO:0000313" key="2">
    <source>
        <dbReference type="EMBL" id="PZX43267.1"/>
    </source>
</evidence>
<dbReference type="SUPFAM" id="SSF53448">
    <property type="entry name" value="Nucleotide-diphospho-sugar transferases"/>
    <property type="match status" value="1"/>
</dbReference>
<organism evidence="2 3">
    <name type="scientific">Nonlabens dokdonensis</name>
    <dbReference type="NCBI Taxonomy" id="328515"/>
    <lineage>
        <taxon>Bacteria</taxon>
        <taxon>Pseudomonadati</taxon>
        <taxon>Bacteroidota</taxon>
        <taxon>Flavobacteriia</taxon>
        <taxon>Flavobacteriales</taxon>
        <taxon>Flavobacteriaceae</taxon>
        <taxon>Nonlabens</taxon>
    </lineage>
</organism>
<dbReference type="CDD" id="cd00761">
    <property type="entry name" value="Glyco_tranf_GTA_type"/>
    <property type="match status" value="1"/>
</dbReference>